<keyword evidence="2" id="KW-1185">Reference proteome</keyword>
<proteinExistence type="predicted"/>
<gene>
    <name evidence="1" type="ORF">CMEL01_01101</name>
</gene>
<dbReference type="Proteomes" id="UP001239795">
    <property type="component" value="Unassembled WGS sequence"/>
</dbReference>
<comment type="caution">
    <text evidence="1">The sequence shown here is derived from an EMBL/GenBank/DDBJ whole genome shotgun (WGS) entry which is preliminary data.</text>
</comment>
<sequence length="110" mass="11783">MAFANEPTDDSLGSSLPFAAPTTRRWLMTKQARNGGRMPVTHLSVVVKSIYACLPLPMLTCAVANAFSQLLRSSDQQTQTAWDAAPTLIASSTESSIMVLPLASARCRSP</sequence>
<name>A0AAI9Y1U8_9PEZI</name>
<evidence type="ECO:0000313" key="1">
    <source>
        <dbReference type="EMBL" id="KAK1469334.1"/>
    </source>
</evidence>
<evidence type="ECO:0000313" key="2">
    <source>
        <dbReference type="Proteomes" id="UP001239795"/>
    </source>
</evidence>
<dbReference type="AlphaFoldDB" id="A0AAI9Y1U8"/>
<protein>
    <submittedName>
        <fullName evidence="1">Uncharacterized protein</fullName>
    </submittedName>
</protein>
<dbReference type="EMBL" id="MLGG01000001">
    <property type="protein sequence ID" value="KAK1469334.1"/>
    <property type="molecule type" value="Genomic_DNA"/>
</dbReference>
<reference evidence="1 2" key="1">
    <citation type="submission" date="2016-10" db="EMBL/GenBank/DDBJ databases">
        <title>The genome sequence of Colletotrichum fioriniae PJ7.</title>
        <authorList>
            <person name="Baroncelli R."/>
        </authorList>
    </citation>
    <scope>NUCLEOTIDE SEQUENCE [LARGE SCALE GENOMIC DNA]</scope>
    <source>
        <strain evidence="1">Col 31</strain>
    </source>
</reference>
<accession>A0AAI9Y1U8</accession>
<organism evidence="1 2">
    <name type="scientific">Colletotrichum melonis</name>
    <dbReference type="NCBI Taxonomy" id="1209925"/>
    <lineage>
        <taxon>Eukaryota</taxon>
        <taxon>Fungi</taxon>
        <taxon>Dikarya</taxon>
        <taxon>Ascomycota</taxon>
        <taxon>Pezizomycotina</taxon>
        <taxon>Sordariomycetes</taxon>
        <taxon>Hypocreomycetidae</taxon>
        <taxon>Glomerellales</taxon>
        <taxon>Glomerellaceae</taxon>
        <taxon>Colletotrichum</taxon>
        <taxon>Colletotrichum acutatum species complex</taxon>
    </lineage>
</organism>